<comment type="caution">
    <text evidence="1">The sequence shown here is derived from an EMBL/GenBank/DDBJ whole genome shotgun (WGS) entry which is preliminary data.</text>
</comment>
<keyword evidence="2" id="KW-1185">Reference proteome</keyword>
<dbReference type="AlphaFoldDB" id="A0AAJ0U220"/>
<name>A0AAJ0U220_9GAMM</name>
<reference evidence="1" key="1">
    <citation type="submission" date="2017-08" db="EMBL/GenBank/DDBJ databases">
        <authorList>
            <person name="Imhoff J.F."/>
            <person name="Rahn T."/>
            <person name="Kuenzel S."/>
            <person name="Neulinger S.C."/>
        </authorList>
    </citation>
    <scope>NUCLEOTIDE SEQUENCE</scope>
    <source>
        <strain evidence="1">DSM 11080</strain>
    </source>
</reference>
<dbReference type="InterPro" id="IPR045397">
    <property type="entry name" value="TumE-like"/>
</dbReference>
<proteinExistence type="predicted"/>
<dbReference type="Pfam" id="PF20126">
    <property type="entry name" value="TumE"/>
    <property type="match status" value="1"/>
</dbReference>
<gene>
    <name evidence="1" type="ORF">CKO40_02280</name>
</gene>
<evidence type="ECO:0000313" key="1">
    <source>
        <dbReference type="EMBL" id="MBK1703407.1"/>
    </source>
</evidence>
<reference evidence="1" key="2">
    <citation type="journal article" date="2020" name="Microorganisms">
        <title>Osmotic Adaptation and Compatible Solute Biosynthesis of Phototrophic Bacteria as Revealed from Genome Analyses.</title>
        <authorList>
            <person name="Imhoff J.F."/>
            <person name="Rahn T."/>
            <person name="Kunzel S."/>
            <person name="Keller A."/>
            <person name="Neulinger S.C."/>
        </authorList>
    </citation>
    <scope>NUCLEOTIDE SEQUENCE</scope>
    <source>
        <strain evidence="1">DSM 11080</strain>
    </source>
</reference>
<evidence type="ECO:0000313" key="2">
    <source>
        <dbReference type="Proteomes" id="UP001296776"/>
    </source>
</evidence>
<dbReference type="RefSeq" id="WP_242476728.1">
    <property type="nucleotide sequence ID" value="NZ_NRSJ01000002.1"/>
</dbReference>
<accession>A0AAJ0U220</accession>
<organism evidence="1 2">
    <name type="scientific">Halochromatium glycolicum</name>
    <dbReference type="NCBI Taxonomy" id="85075"/>
    <lineage>
        <taxon>Bacteria</taxon>
        <taxon>Pseudomonadati</taxon>
        <taxon>Pseudomonadota</taxon>
        <taxon>Gammaproteobacteria</taxon>
        <taxon>Chromatiales</taxon>
        <taxon>Chromatiaceae</taxon>
        <taxon>Halochromatium</taxon>
    </lineage>
</organism>
<protein>
    <submittedName>
        <fullName evidence="1">Uncharacterized protein</fullName>
    </submittedName>
</protein>
<sequence length="96" mass="11219">MRARQLFRYKARQGEMICEMVIWSLPVSTPERPHGLKYRLFCGQAGACVVRYDNETGKGDHRHHGDREEPYAFSSLEQLLADFRADCSELAGWRWE</sequence>
<dbReference type="Proteomes" id="UP001296776">
    <property type="component" value="Unassembled WGS sequence"/>
</dbReference>
<dbReference type="EMBL" id="NRSJ01000002">
    <property type="protein sequence ID" value="MBK1703407.1"/>
    <property type="molecule type" value="Genomic_DNA"/>
</dbReference>